<evidence type="ECO:0000256" key="5">
    <source>
        <dbReference type="ARBA" id="ARBA00022692"/>
    </source>
</evidence>
<evidence type="ECO:0000256" key="6">
    <source>
        <dbReference type="ARBA" id="ARBA00022989"/>
    </source>
</evidence>
<dbReference type="InterPro" id="IPR023271">
    <property type="entry name" value="Aquaporin-like"/>
</dbReference>
<evidence type="ECO:0000256" key="3">
    <source>
        <dbReference type="ARBA" id="ARBA00022448"/>
    </source>
</evidence>
<evidence type="ECO:0000256" key="4">
    <source>
        <dbReference type="ARBA" id="ARBA00022475"/>
    </source>
</evidence>
<dbReference type="EMBL" id="CAJFCW020000003">
    <property type="protein sequence ID" value="CAG9107905.1"/>
    <property type="molecule type" value="Genomic_DNA"/>
</dbReference>
<dbReference type="GO" id="GO:0015250">
    <property type="term" value="F:water channel activity"/>
    <property type="evidence" value="ECO:0007669"/>
    <property type="project" value="TreeGrafter"/>
</dbReference>
<dbReference type="PANTHER" id="PTHR19139">
    <property type="entry name" value="AQUAPORIN TRANSPORTER"/>
    <property type="match status" value="1"/>
</dbReference>
<evidence type="ECO:0008006" key="12">
    <source>
        <dbReference type="Google" id="ProtNLM"/>
    </source>
</evidence>
<dbReference type="PRINTS" id="PR00783">
    <property type="entry name" value="MINTRINSICP"/>
</dbReference>
<dbReference type="Proteomes" id="UP000783686">
    <property type="component" value="Unassembled WGS sequence"/>
</dbReference>
<keyword evidence="11" id="KW-1185">Reference proteome</keyword>
<feature type="transmembrane region" description="Helical" evidence="9">
    <location>
        <begin position="69"/>
        <end position="94"/>
    </location>
</feature>
<gene>
    <name evidence="10" type="ORF">BOKJ2_LOCUS7119</name>
</gene>
<dbReference type="OrthoDB" id="3222at2759"/>
<dbReference type="PROSITE" id="PS00221">
    <property type="entry name" value="MIP"/>
    <property type="match status" value="1"/>
</dbReference>
<keyword evidence="6 9" id="KW-1133">Transmembrane helix</keyword>
<evidence type="ECO:0000256" key="8">
    <source>
        <dbReference type="RuleBase" id="RU000477"/>
    </source>
</evidence>
<sequence>MPEARSNFYGTYPLKQTDFRSPDELDGNLRSILRKQRDSQTSVRGYYDIYPEVGMSLPRKPLPPRENKLLIFFNRVVRPCAAEYLAVFLSVYIFKHIETQLVDRQVQFFFRIVILSIIDAALIGIYLSSFETVQLNPAITLAQLFSLNTPWYLCILLFGMQFLGGLSGIGLFYLSHSGMFPALPKLVIDMDGDFNGSANELIVCQIAGTISVVISYMMATRPVGSQRIYVSRLYTGAVGPVTAVGLSSFLSLLHSNISWNPVNAFSLTLFHFLRGNNNSVWHNHYVYWLGPVLGSLAACFLYRFILAPRDSRERIRPYPIERAEIF</sequence>
<comment type="subcellular location">
    <subcellularLocation>
        <location evidence="1">Cell membrane</location>
        <topology evidence="1">Multi-pass membrane protein</topology>
    </subcellularLocation>
</comment>
<feature type="transmembrane region" description="Helical" evidence="9">
    <location>
        <begin position="194"/>
        <end position="219"/>
    </location>
</feature>
<evidence type="ECO:0000256" key="1">
    <source>
        <dbReference type="ARBA" id="ARBA00004651"/>
    </source>
</evidence>
<feature type="transmembrane region" description="Helical" evidence="9">
    <location>
        <begin position="106"/>
        <end position="130"/>
    </location>
</feature>
<dbReference type="AlphaFoldDB" id="A0A811KQA9"/>
<proteinExistence type="inferred from homology"/>
<dbReference type="GO" id="GO:0005886">
    <property type="term" value="C:plasma membrane"/>
    <property type="evidence" value="ECO:0007669"/>
    <property type="project" value="UniProtKB-SubCell"/>
</dbReference>
<dbReference type="InterPro" id="IPR034294">
    <property type="entry name" value="Aquaporin_transptr"/>
</dbReference>
<keyword evidence="5 8" id="KW-0812">Transmembrane</keyword>
<evidence type="ECO:0000256" key="9">
    <source>
        <dbReference type="SAM" id="Phobius"/>
    </source>
</evidence>
<name>A0A811KQA9_9BILA</name>
<comment type="similarity">
    <text evidence="2 8">Belongs to the MIP/aquaporin (TC 1.A.8) family.</text>
</comment>
<evidence type="ECO:0000313" key="10">
    <source>
        <dbReference type="EMBL" id="CAD5217501.1"/>
    </source>
</evidence>
<accession>A0A811KQA9</accession>
<protein>
    <recommendedName>
        <fullName evidence="12">Aquaporin</fullName>
    </recommendedName>
</protein>
<dbReference type="Pfam" id="PF00230">
    <property type="entry name" value="MIP"/>
    <property type="match status" value="1"/>
</dbReference>
<evidence type="ECO:0000256" key="7">
    <source>
        <dbReference type="ARBA" id="ARBA00023136"/>
    </source>
</evidence>
<dbReference type="SUPFAM" id="SSF81338">
    <property type="entry name" value="Aquaporin-like"/>
    <property type="match status" value="1"/>
</dbReference>
<evidence type="ECO:0000256" key="2">
    <source>
        <dbReference type="ARBA" id="ARBA00006175"/>
    </source>
</evidence>
<dbReference type="Proteomes" id="UP000614601">
    <property type="component" value="Unassembled WGS sequence"/>
</dbReference>
<dbReference type="EMBL" id="CAJFDH010000003">
    <property type="protein sequence ID" value="CAD5217501.1"/>
    <property type="molecule type" value="Genomic_DNA"/>
</dbReference>
<dbReference type="InterPro" id="IPR000425">
    <property type="entry name" value="MIP"/>
</dbReference>
<keyword evidence="7 9" id="KW-0472">Membrane</keyword>
<keyword evidence="3 8" id="KW-0813">Transport</keyword>
<reference evidence="10" key="1">
    <citation type="submission" date="2020-09" db="EMBL/GenBank/DDBJ databases">
        <authorList>
            <person name="Kikuchi T."/>
        </authorList>
    </citation>
    <scope>NUCLEOTIDE SEQUENCE</scope>
    <source>
        <strain evidence="10">SH1</strain>
    </source>
</reference>
<keyword evidence="4" id="KW-1003">Cell membrane</keyword>
<organism evidence="10 11">
    <name type="scientific">Bursaphelenchus okinawaensis</name>
    <dbReference type="NCBI Taxonomy" id="465554"/>
    <lineage>
        <taxon>Eukaryota</taxon>
        <taxon>Metazoa</taxon>
        <taxon>Ecdysozoa</taxon>
        <taxon>Nematoda</taxon>
        <taxon>Chromadorea</taxon>
        <taxon>Rhabditida</taxon>
        <taxon>Tylenchina</taxon>
        <taxon>Tylenchomorpha</taxon>
        <taxon>Aphelenchoidea</taxon>
        <taxon>Aphelenchoididae</taxon>
        <taxon>Bursaphelenchus</taxon>
    </lineage>
</organism>
<feature type="transmembrane region" description="Helical" evidence="9">
    <location>
        <begin position="285"/>
        <end position="306"/>
    </location>
</feature>
<evidence type="ECO:0000313" key="11">
    <source>
        <dbReference type="Proteomes" id="UP000614601"/>
    </source>
</evidence>
<feature type="transmembrane region" description="Helical" evidence="9">
    <location>
        <begin position="151"/>
        <end position="174"/>
    </location>
</feature>
<dbReference type="InterPro" id="IPR022357">
    <property type="entry name" value="MIP_CS"/>
</dbReference>
<feature type="transmembrane region" description="Helical" evidence="9">
    <location>
        <begin position="231"/>
        <end position="253"/>
    </location>
</feature>
<dbReference type="PANTHER" id="PTHR19139:SF199">
    <property type="entry name" value="MIP17260P"/>
    <property type="match status" value="1"/>
</dbReference>
<dbReference type="Gene3D" id="1.20.1080.10">
    <property type="entry name" value="Glycerol uptake facilitator protein"/>
    <property type="match status" value="1"/>
</dbReference>
<comment type="caution">
    <text evidence="10">The sequence shown here is derived from an EMBL/GenBank/DDBJ whole genome shotgun (WGS) entry which is preliminary data.</text>
</comment>